<dbReference type="InParanoid" id="A0A067NTE3"/>
<evidence type="ECO:0000256" key="1">
    <source>
        <dbReference type="SAM" id="SignalP"/>
    </source>
</evidence>
<evidence type="ECO:0000313" key="2">
    <source>
        <dbReference type="EMBL" id="KDQ27367.1"/>
    </source>
</evidence>
<dbReference type="HOGENOM" id="CLU_1251121_0_0_1"/>
<keyword evidence="1" id="KW-0732">Signal</keyword>
<sequence length="221" mass="24914">MMQLSYLNDVLMAVLLTLADAQSTTIVNQARITVEASCKPSYRHRDISITPWVKAEERTRLLHHHLIWSASSGTNCHCIRLNVRERNGGVAAWAKDKVEKGEVREQRWKLTLTVGKIIVINPDSPATVRQFKDQITKALGDQGVNASEVTDIVGTVIDVYKEVIKQVHEAYQDRLEGFVRERNNAIQNLENICVISNQIAAELSLVVTSVQENLDVHHRID</sequence>
<dbReference type="AlphaFoldDB" id="A0A067NTE3"/>
<accession>A0A067NTE3</accession>
<dbReference type="VEuPathDB" id="FungiDB:PLEOSDRAFT_169356"/>
<feature type="signal peptide" evidence="1">
    <location>
        <begin position="1"/>
        <end position="21"/>
    </location>
</feature>
<gene>
    <name evidence="2" type="ORF">PLEOSDRAFT_169356</name>
</gene>
<proteinExistence type="predicted"/>
<protein>
    <recommendedName>
        <fullName evidence="4">Secreted protein</fullName>
    </recommendedName>
</protein>
<evidence type="ECO:0008006" key="4">
    <source>
        <dbReference type="Google" id="ProtNLM"/>
    </source>
</evidence>
<dbReference type="EMBL" id="KL198008">
    <property type="protein sequence ID" value="KDQ27367.1"/>
    <property type="molecule type" value="Genomic_DNA"/>
</dbReference>
<organism evidence="2 3">
    <name type="scientific">Pleurotus ostreatus (strain PC15)</name>
    <name type="common">Oyster mushroom</name>
    <dbReference type="NCBI Taxonomy" id="1137138"/>
    <lineage>
        <taxon>Eukaryota</taxon>
        <taxon>Fungi</taxon>
        <taxon>Dikarya</taxon>
        <taxon>Basidiomycota</taxon>
        <taxon>Agaricomycotina</taxon>
        <taxon>Agaricomycetes</taxon>
        <taxon>Agaricomycetidae</taxon>
        <taxon>Agaricales</taxon>
        <taxon>Pleurotineae</taxon>
        <taxon>Pleurotaceae</taxon>
        <taxon>Pleurotus</taxon>
    </lineage>
</organism>
<name>A0A067NTE3_PLEO1</name>
<evidence type="ECO:0000313" key="3">
    <source>
        <dbReference type="Proteomes" id="UP000027073"/>
    </source>
</evidence>
<dbReference type="Proteomes" id="UP000027073">
    <property type="component" value="Unassembled WGS sequence"/>
</dbReference>
<feature type="chain" id="PRO_5001642596" description="Secreted protein" evidence="1">
    <location>
        <begin position="22"/>
        <end position="221"/>
    </location>
</feature>
<reference evidence="3" key="1">
    <citation type="journal article" date="2014" name="Proc. Natl. Acad. Sci. U.S.A.">
        <title>Extensive sampling of basidiomycete genomes demonstrates inadequacy of the white-rot/brown-rot paradigm for wood decay fungi.</title>
        <authorList>
            <person name="Riley R."/>
            <person name="Salamov A.A."/>
            <person name="Brown D.W."/>
            <person name="Nagy L.G."/>
            <person name="Floudas D."/>
            <person name="Held B.W."/>
            <person name="Levasseur A."/>
            <person name="Lombard V."/>
            <person name="Morin E."/>
            <person name="Otillar R."/>
            <person name="Lindquist E.A."/>
            <person name="Sun H."/>
            <person name="LaButti K.M."/>
            <person name="Schmutz J."/>
            <person name="Jabbour D."/>
            <person name="Luo H."/>
            <person name="Baker S.E."/>
            <person name="Pisabarro A.G."/>
            <person name="Walton J.D."/>
            <person name="Blanchette R.A."/>
            <person name="Henrissat B."/>
            <person name="Martin F."/>
            <person name="Cullen D."/>
            <person name="Hibbett D.S."/>
            <person name="Grigoriev I.V."/>
        </authorList>
    </citation>
    <scope>NUCLEOTIDE SEQUENCE [LARGE SCALE GENOMIC DNA]</scope>
    <source>
        <strain evidence="3">PC15</strain>
    </source>
</reference>